<dbReference type="Pfam" id="PF13181">
    <property type="entry name" value="TPR_8"/>
    <property type="match status" value="2"/>
</dbReference>
<dbReference type="InterPro" id="IPR045075">
    <property type="entry name" value="Syf1-like"/>
</dbReference>
<dbReference type="Proteomes" id="UP001217918">
    <property type="component" value="Unassembled WGS sequence"/>
</dbReference>
<accession>A0AAD9I2X3</accession>
<feature type="compositionally biased region" description="Basic and acidic residues" evidence="7">
    <location>
        <begin position="60"/>
        <end position="75"/>
    </location>
</feature>
<dbReference type="SMART" id="SM00028">
    <property type="entry name" value="TPR"/>
    <property type="match status" value="2"/>
</dbReference>
<dbReference type="Pfam" id="PF13428">
    <property type="entry name" value="TPR_14"/>
    <property type="match status" value="1"/>
</dbReference>
<gene>
    <name evidence="9" type="ORF">P8C59_004722</name>
</gene>
<dbReference type="GO" id="GO:0046540">
    <property type="term" value="C:U4/U6 x U5 tri-snRNP complex"/>
    <property type="evidence" value="ECO:0007669"/>
    <property type="project" value="TreeGrafter"/>
</dbReference>
<dbReference type="GO" id="GO:0000244">
    <property type="term" value="P:spliceosomal tri-snRNP complex assembly"/>
    <property type="evidence" value="ECO:0007669"/>
    <property type="project" value="TreeGrafter"/>
</dbReference>
<comment type="subcellular location">
    <subcellularLocation>
        <location evidence="1">Nucleus</location>
    </subcellularLocation>
</comment>
<dbReference type="FunFam" id="1.25.40.10:FF:000256">
    <property type="entry name" value="Probable pre-mRNA splicing factor prp1"/>
    <property type="match status" value="1"/>
</dbReference>
<evidence type="ECO:0000256" key="2">
    <source>
        <dbReference type="ARBA" id="ARBA00011524"/>
    </source>
</evidence>
<feature type="region of interest" description="Disordered" evidence="7">
    <location>
        <begin position="109"/>
        <end position="129"/>
    </location>
</feature>
<reference evidence="9" key="1">
    <citation type="journal article" date="2023" name="Mol. Plant Microbe Interact.">
        <title>Elucidating the Obligate Nature and Biological Capacity of an Invasive Fungal Corn Pathogen.</title>
        <authorList>
            <person name="MacCready J.S."/>
            <person name="Roggenkamp E.M."/>
            <person name="Gdanetz K."/>
            <person name="Chilvers M.I."/>
        </authorList>
    </citation>
    <scope>NUCLEOTIDE SEQUENCE</scope>
    <source>
        <strain evidence="9">PM02</strain>
    </source>
</reference>
<dbReference type="FunFam" id="1.25.40.10:FF:000304">
    <property type="entry name" value="Putative Pre-mRNA-splicing factor prp1"/>
    <property type="match status" value="1"/>
</dbReference>
<proteinExistence type="predicted"/>
<evidence type="ECO:0000313" key="9">
    <source>
        <dbReference type="EMBL" id="KAK2070208.1"/>
    </source>
</evidence>
<dbReference type="InterPro" id="IPR003107">
    <property type="entry name" value="HAT"/>
</dbReference>
<evidence type="ECO:0000256" key="3">
    <source>
        <dbReference type="ARBA" id="ARBA00022664"/>
    </source>
</evidence>
<evidence type="ECO:0000256" key="4">
    <source>
        <dbReference type="ARBA" id="ARBA00022737"/>
    </source>
</evidence>
<keyword evidence="5" id="KW-0508">mRNA splicing</keyword>
<dbReference type="Gene3D" id="1.25.40.10">
    <property type="entry name" value="Tetratricopeptide repeat domain"/>
    <property type="match status" value="5"/>
</dbReference>
<dbReference type="AlphaFoldDB" id="A0AAD9I2X3"/>
<dbReference type="InterPro" id="IPR010491">
    <property type="entry name" value="PRP1_N"/>
</dbReference>
<keyword evidence="10" id="KW-1185">Reference proteome</keyword>
<dbReference type="InterPro" id="IPR019734">
    <property type="entry name" value="TPR_rpt"/>
</dbReference>
<feature type="domain" description="PRP1 splicing factor N-terminal" evidence="8">
    <location>
        <begin position="12"/>
        <end position="163"/>
    </location>
</feature>
<evidence type="ECO:0000259" key="8">
    <source>
        <dbReference type="Pfam" id="PF06424"/>
    </source>
</evidence>
<evidence type="ECO:0000313" key="10">
    <source>
        <dbReference type="Proteomes" id="UP001217918"/>
    </source>
</evidence>
<dbReference type="SUPFAM" id="SSF48452">
    <property type="entry name" value="TPR-like"/>
    <property type="match status" value="4"/>
</dbReference>
<organism evidence="9 10">
    <name type="scientific">Phyllachora maydis</name>
    <dbReference type="NCBI Taxonomy" id="1825666"/>
    <lineage>
        <taxon>Eukaryota</taxon>
        <taxon>Fungi</taxon>
        <taxon>Dikarya</taxon>
        <taxon>Ascomycota</taxon>
        <taxon>Pezizomycotina</taxon>
        <taxon>Sordariomycetes</taxon>
        <taxon>Sordariomycetidae</taxon>
        <taxon>Phyllachorales</taxon>
        <taxon>Phyllachoraceae</taxon>
        <taxon>Phyllachora</taxon>
    </lineage>
</organism>
<name>A0AAD9I2X3_9PEZI</name>
<evidence type="ECO:0000256" key="1">
    <source>
        <dbReference type="ARBA" id="ARBA00004123"/>
    </source>
</evidence>
<comment type="caution">
    <text evidence="9">The sequence shown here is derived from an EMBL/GenBank/DDBJ whole genome shotgun (WGS) entry which is preliminary data.</text>
</comment>
<dbReference type="Pfam" id="PF14559">
    <property type="entry name" value="TPR_19"/>
    <property type="match status" value="1"/>
</dbReference>
<keyword evidence="3" id="KW-0507">mRNA processing</keyword>
<dbReference type="PANTHER" id="PTHR11246">
    <property type="entry name" value="PRE-MRNA SPLICING FACTOR"/>
    <property type="match status" value="1"/>
</dbReference>
<feature type="region of interest" description="Disordered" evidence="7">
    <location>
        <begin position="1"/>
        <end position="77"/>
    </location>
</feature>
<dbReference type="FunFam" id="1.25.40.10:FF:001164">
    <property type="entry name" value="mRNA splicing factor (Prp1/Zer1), putative (AFU_orthologue AFUA_2G06070)"/>
    <property type="match status" value="1"/>
</dbReference>
<keyword evidence="4" id="KW-0677">Repeat</keyword>
<protein>
    <recommendedName>
        <fullName evidence="8">PRP1 splicing factor N-terminal domain-containing protein</fullName>
    </recommendedName>
</protein>
<evidence type="ECO:0000256" key="6">
    <source>
        <dbReference type="ARBA" id="ARBA00023242"/>
    </source>
</evidence>
<evidence type="ECO:0000256" key="7">
    <source>
        <dbReference type="SAM" id="MobiDB-lite"/>
    </source>
</evidence>
<dbReference type="GO" id="GO:0071013">
    <property type="term" value="C:catalytic step 2 spliceosome"/>
    <property type="evidence" value="ECO:0007669"/>
    <property type="project" value="TreeGrafter"/>
</dbReference>
<feature type="compositionally biased region" description="Basic and acidic residues" evidence="7">
    <location>
        <begin position="113"/>
        <end position="129"/>
    </location>
</feature>
<keyword evidence="6" id="KW-0539">Nucleus</keyword>
<evidence type="ECO:0000256" key="5">
    <source>
        <dbReference type="ARBA" id="ARBA00023187"/>
    </source>
</evidence>
<dbReference type="EMBL" id="JAQQPM010000003">
    <property type="protein sequence ID" value="KAK2070208.1"/>
    <property type="molecule type" value="Genomic_DNA"/>
</dbReference>
<comment type="subunit">
    <text evidence="2">Associated with the spliceosome.</text>
</comment>
<dbReference type="InterPro" id="IPR011990">
    <property type="entry name" value="TPR-like_helical_dom_sf"/>
</dbReference>
<dbReference type="PANTHER" id="PTHR11246:SF1">
    <property type="entry name" value="PRE-MRNA-PROCESSING FACTOR 6"/>
    <property type="match status" value="1"/>
</dbReference>
<dbReference type="Pfam" id="PF06424">
    <property type="entry name" value="PRP1_N"/>
    <property type="match status" value="1"/>
</dbReference>
<dbReference type="SMART" id="SM00386">
    <property type="entry name" value="HAT"/>
    <property type="match status" value="11"/>
</dbReference>
<sequence>MASRRDFLGQPAPENYVAGLGRGATGFTTRSDLGPAREGPSDEQIKAAVAKRSAQLGLSDAKDDDKEDDETRYQDPDNEVALFAGGIYTKDDEEADQIWQEIDEKMAKRRQRQREVREQAEREEYERKNPKIQQQFAGLKRALSSVTDEEWANLPDAKDMTGRAKRARNERLQRFYAVPDSVLAAGVGEFGTTVADDGTATANGHDGTVTDFAKIGAARDKVLKSRLEQASQISVMGGSASSIDPRGYLTSLSSNQAAEQSIGDLEQFRKMLKSAIDSNPKQASSWIAAARLETHAGKPVAARNLIAQGCKHCPKSEDIWLENIHLNSIHNAKIIVSEALKNNPHSVKLWVEAMKLENDPRSKKKVIRRALDNNQESEALWKEAVKLEEDPDDARLLLAKATELIPASLDLWLALARLETPANARKVLNKAVKKLPTSHELWIAATRLEEQLGEKTGKVMKSGVGFLVRRNAMPKREVWIAEAEKCETEGALKTGNSIIEETLGWGLDEDDDRKEIWMEEAKASASRGMFATARAIFAYALRVFVNSKTLYLAAIDLERNHGTKDNLWRVLEKAVEACPHVEVFWLMLAKEKAADINEARRVLARAFKQNPDNEDIWLAAVKLEADNGFTEQARDLLKTARQNAPTDRVWMRSVNFERQCGDSEGALDLVQGALQLFPGSAKLWMMKGQIFDAMGMVNEARNTYGAAVKAVPSSVPLWLLYSRLEERGGNVVKARSVLDRARQAVPKSPELWCELVRVERRAGNLNQAKTVMATAMQTMPKSGLLWSERIMHLEQRTQRKPLLTEAIKKVESEPVLLVTAARILWSERRLDKAQNWFEKALLLDTDMGDSWAWYYKFLLQHGTEEKRRELVSKCVLNDPRHGEAWQPIAKDPKNAGKPVEETLKLVAASLE</sequence>